<reference evidence="3" key="1">
    <citation type="journal article" date="2019" name="Int. J. Syst. Evol. Microbiol.">
        <title>The Global Catalogue of Microorganisms (GCM) 10K type strain sequencing project: providing services to taxonomists for standard genome sequencing and annotation.</title>
        <authorList>
            <consortium name="The Broad Institute Genomics Platform"/>
            <consortium name="The Broad Institute Genome Sequencing Center for Infectious Disease"/>
            <person name="Wu L."/>
            <person name="Ma J."/>
        </authorList>
    </citation>
    <scope>NUCLEOTIDE SEQUENCE [LARGE SCALE GENOMIC DNA]</scope>
    <source>
        <strain evidence="3">CCUG 66188</strain>
    </source>
</reference>
<accession>A0ABW2B0E4</accession>
<name>A0ABW2B0E4_9RHOB</name>
<feature type="signal peptide" evidence="1">
    <location>
        <begin position="1"/>
        <end position="24"/>
    </location>
</feature>
<dbReference type="Proteomes" id="UP001596353">
    <property type="component" value="Unassembled WGS sequence"/>
</dbReference>
<proteinExistence type="predicted"/>
<evidence type="ECO:0000256" key="1">
    <source>
        <dbReference type="SAM" id="SignalP"/>
    </source>
</evidence>
<dbReference type="EMBL" id="JBHSWG010000001">
    <property type="protein sequence ID" value="MFC6759154.1"/>
    <property type="molecule type" value="Genomic_DNA"/>
</dbReference>
<evidence type="ECO:0000313" key="3">
    <source>
        <dbReference type="Proteomes" id="UP001596353"/>
    </source>
</evidence>
<sequence>MLNRNFLLTPFLFNLLIVAAPLHAEVLSSTSPTIRDNLCVGLGCATDETFAGLYDSVMIKGNNTRVVFEDNSTSPGFPTADWALEANETGSTGLERFMLRNLTANTTPFVVEGDAPTSSLFVAADGDIGLGTSIPQADMHIVSDSSSPSLRLQSTSIGQAWQIGDPVSLNAGFQIYDVTADSTPFLIVPGGNNQLSFVINGDKIGLGTDAPQEKLHIVTNASNTDAFALFDANGAGSDAAFRLRQNGVTPTTWEFRNQQDSGRLNVGIAGGNTPLKIDNAANNNLIRLGRNGKPGEVNITGTLVVNNTQLNVPDYVFADDYVLRPLAQVQAFIDANAHLPDVPSAAEIAAKGVDMTAMQMTLLKKVEELTLYTLELEQARAGQDMRLAAQERSIALLQAQIDSLR</sequence>
<gene>
    <name evidence="2" type="ORF">ACFQFQ_06035</name>
</gene>
<feature type="chain" id="PRO_5046478886" evidence="1">
    <location>
        <begin position="25"/>
        <end position="405"/>
    </location>
</feature>
<protein>
    <submittedName>
        <fullName evidence="2">Uncharacterized protein</fullName>
    </submittedName>
</protein>
<organism evidence="2 3">
    <name type="scientific">Sulfitobacter porphyrae</name>
    <dbReference type="NCBI Taxonomy" id="1246864"/>
    <lineage>
        <taxon>Bacteria</taxon>
        <taxon>Pseudomonadati</taxon>
        <taxon>Pseudomonadota</taxon>
        <taxon>Alphaproteobacteria</taxon>
        <taxon>Rhodobacterales</taxon>
        <taxon>Roseobacteraceae</taxon>
        <taxon>Sulfitobacter</taxon>
    </lineage>
</organism>
<comment type="caution">
    <text evidence="2">The sequence shown here is derived from an EMBL/GenBank/DDBJ whole genome shotgun (WGS) entry which is preliminary data.</text>
</comment>
<keyword evidence="1" id="KW-0732">Signal</keyword>
<evidence type="ECO:0000313" key="2">
    <source>
        <dbReference type="EMBL" id="MFC6759154.1"/>
    </source>
</evidence>
<keyword evidence="3" id="KW-1185">Reference proteome</keyword>